<protein>
    <submittedName>
        <fullName evidence="2">Uncharacterized protein</fullName>
    </submittedName>
</protein>
<dbReference type="AlphaFoldDB" id="A0A0K1PDS4"/>
<feature type="compositionally biased region" description="Basic and acidic residues" evidence="1">
    <location>
        <begin position="26"/>
        <end position="41"/>
    </location>
</feature>
<sequence>MIRARMSPRGPCVRHAPRSGASWRIAEARRGERASQRTDSW</sequence>
<evidence type="ECO:0000313" key="3">
    <source>
        <dbReference type="Proteomes" id="UP000055590"/>
    </source>
</evidence>
<dbReference type="KEGG" id="vin:AKJ08_2057"/>
<dbReference type="EMBL" id="CP012332">
    <property type="protein sequence ID" value="AKU91670.1"/>
    <property type="molecule type" value="Genomic_DNA"/>
</dbReference>
<organism evidence="2 3">
    <name type="scientific">Vulgatibacter incomptus</name>
    <dbReference type="NCBI Taxonomy" id="1391653"/>
    <lineage>
        <taxon>Bacteria</taxon>
        <taxon>Pseudomonadati</taxon>
        <taxon>Myxococcota</taxon>
        <taxon>Myxococcia</taxon>
        <taxon>Myxococcales</taxon>
        <taxon>Cystobacterineae</taxon>
        <taxon>Vulgatibacteraceae</taxon>
        <taxon>Vulgatibacter</taxon>
    </lineage>
</organism>
<evidence type="ECO:0000313" key="2">
    <source>
        <dbReference type="EMBL" id="AKU91670.1"/>
    </source>
</evidence>
<proteinExistence type="predicted"/>
<reference evidence="2 3" key="1">
    <citation type="submission" date="2015-08" db="EMBL/GenBank/DDBJ databases">
        <authorList>
            <person name="Babu N.S."/>
            <person name="Beckwith C.J."/>
            <person name="Beseler K.G."/>
            <person name="Brison A."/>
            <person name="Carone J.V."/>
            <person name="Caskin T.P."/>
            <person name="Diamond M."/>
            <person name="Durham M.E."/>
            <person name="Foxe J.M."/>
            <person name="Go M."/>
            <person name="Henderson B.A."/>
            <person name="Jones I.B."/>
            <person name="McGettigan J.A."/>
            <person name="Micheletti S.J."/>
            <person name="Nasrallah M.E."/>
            <person name="Ortiz D."/>
            <person name="Piller C.R."/>
            <person name="Privatt S.R."/>
            <person name="Schneider S.L."/>
            <person name="Sharp S."/>
            <person name="Smith T.C."/>
            <person name="Stanton J.D."/>
            <person name="Ullery H.E."/>
            <person name="Wilson R.J."/>
            <person name="Serrano M.G."/>
            <person name="Buck G."/>
            <person name="Lee V."/>
            <person name="Wang Y."/>
            <person name="Carvalho R."/>
            <person name="Voegtly L."/>
            <person name="Shi R."/>
            <person name="Duckworth R."/>
            <person name="Johnson A."/>
            <person name="Loviza R."/>
            <person name="Walstead R."/>
            <person name="Shah Z."/>
            <person name="Kiflezghi M."/>
            <person name="Wade K."/>
            <person name="Ball S.L."/>
            <person name="Bradley K.W."/>
            <person name="Asai D.J."/>
            <person name="Bowman C.A."/>
            <person name="Russell D.A."/>
            <person name="Pope W.H."/>
            <person name="Jacobs-Sera D."/>
            <person name="Hendrix R.W."/>
            <person name="Hatfull G.F."/>
        </authorList>
    </citation>
    <scope>NUCLEOTIDE SEQUENCE [LARGE SCALE GENOMIC DNA]</scope>
    <source>
        <strain evidence="2 3">DSM 27710</strain>
    </source>
</reference>
<feature type="region of interest" description="Disordered" evidence="1">
    <location>
        <begin position="1"/>
        <end position="41"/>
    </location>
</feature>
<dbReference type="Proteomes" id="UP000055590">
    <property type="component" value="Chromosome"/>
</dbReference>
<gene>
    <name evidence="2" type="ORF">AKJ08_2057</name>
</gene>
<keyword evidence="3" id="KW-1185">Reference proteome</keyword>
<evidence type="ECO:0000256" key="1">
    <source>
        <dbReference type="SAM" id="MobiDB-lite"/>
    </source>
</evidence>
<name>A0A0K1PDS4_9BACT</name>
<accession>A0A0K1PDS4</accession>